<proteinExistence type="predicted"/>
<keyword evidence="2" id="KW-1185">Reference proteome</keyword>
<gene>
    <name evidence="1" type="ORF">PXEA_LOCUS23639</name>
</gene>
<name>A0A3S5AIJ0_9PLAT</name>
<organism evidence="1 2">
    <name type="scientific">Protopolystoma xenopodis</name>
    <dbReference type="NCBI Taxonomy" id="117903"/>
    <lineage>
        <taxon>Eukaryota</taxon>
        <taxon>Metazoa</taxon>
        <taxon>Spiralia</taxon>
        <taxon>Lophotrochozoa</taxon>
        <taxon>Platyhelminthes</taxon>
        <taxon>Monogenea</taxon>
        <taxon>Polyopisthocotylea</taxon>
        <taxon>Polystomatidea</taxon>
        <taxon>Polystomatidae</taxon>
        <taxon>Protopolystoma</taxon>
    </lineage>
</organism>
<dbReference type="Proteomes" id="UP000784294">
    <property type="component" value="Unassembled WGS sequence"/>
</dbReference>
<evidence type="ECO:0000313" key="1">
    <source>
        <dbReference type="EMBL" id="VEL30199.1"/>
    </source>
</evidence>
<dbReference type="EMBL" id="CAAALY010110293">
    <property type="protein sequence ID" value="VEL30199.1"/>
    <property type="molecule type" value="Genomic_DNA"/>
</dbReference>
<reference evidence="1" key="1">
    <citation type="submission" date="2018-11" db="EMBL/GenBank/DDBJ databases">
        <authorList>
            <consortium name="Pathogen Informatics"/>
        </authorList>
    </citation>
    <scope>NUCLEOTIDE SEQUENCE</scope>
</reference>
<sequence>AAQPKQTSLAPPILFAISVSKNSASCESTQSCAETGIPATSFNLQSQPSVSSHQATSTSLERRHSIELGSLALPHRSLDDTFSPSLSSSSSSEPLIQPEVQMMTAPQESYSNTRSANCHGLLISPSELEHINKYCNPLTNSIPQVHVLPSTFPVTLTKIPITNAAAAETTRSNELTAPAVSPASEGRAYSVRNLELSNIFLSDHCRLNELYLNLMFLQLTLK</sequence>
<accession>A0A3S5AIJ0</accession>
<feature type="non-terminal residue" evidence="1">
    <location>
        <position position="1"/>
    </location>
</feature>
<dbReference type="AlphaFoldDB" id="A0A3S5AIJ0"/>
<comment type="caution">
    <text evidence="1">The sequence shown here is derived from an EMBL/GenBank/DDBJ whole genome shotgun (WGS) entry which is preliminary data.</text>
</comment>
<protein>
    <submittedName>
        <fullName evidence="1">Uncharacterized protein</fullName>
    </submittedName>
</protein>
<evidence type="ECO:0000313" key="2">
    <source>
        <dbReference type="Proteomes" id="UP000784294"/>
    </source>
</evidence>